<evidence type="ECO:0000313" key="4">
    <source>
        <dbReference type="Proteomes" id="UP000198577"/>
    </source>
</evidence>
<dbReference type="OrthoDB" id="9783388at2"/>
<dbReference type="GO" id="GO:0043709">
    <property type="term" value="P:cell adhesion involved in single-species biofilm formation"/>
    <property type="evidence" value="ECO:0007669"/>
    <property type="project" value="TreeGrafter"/>
</dbReference>
<proteinExistence type="predicted"/>
<dbReference type="AlphaFoldDB" id="A0A1I5XW24"/>
<keyword evidence="4" id="KW-1185">Reference proteome</keyword>
<dbReference type="InterPro" id="IPR043128">
    <property type="entry name" value="Rev_trsase/Diguanyl_cyclase"/>
</dbReference>
<feature type="transmembrane region" description="Helical" evidence="1">
    <location>
        <begin position="41"/>
        <end position="64"/>
    </location>
</feature>
<dbReference type="EMBL" id="FOXR01000031">
    <property type="protein sequence ID" value="SFQ36114.1"/>
    <property type="molecule type" value="Genomic_DNA"/>
</dbReference>
<evidence type="ECO:0000256" key="1">
    <source>
        <dbReference type="SAM" id="Phobius"/>
    </source>
</evidence>
<name>A0A1I5XW24_9FIRM</name>
<keyword evidence="1" id="KW-0812">Transmembrane</keyword>
<dbReference type="InterPro" id="IPR000160">
    <property type="entry name" value="GGDEF_dom"/>
</dbReference>
<dbReference type="GO" id="GO:0005886">
    <property type="term" value="C:plasma membrane"/>
    <property type="evidence" value="ECO:0007669"/>
    <property type="project" value="TreeGrafter"/>
</dbReference>
<dbReference type="Pfam" id="PF00990">
    <property type="entry name" value="GGDEF"/>
    <property type="match status" value="1"/>
</dbReference>
<protein>
    <submittedName>
        <fullName evidence="3">Diguanylate cyclase (GGDEF) domain-containing protein</fullName>
    </submittedName>
</protein>
<feature type="domain" description="GGDEF" evidence="2">
    <location>
        <begin position="92"/>
        <end position="226"/>
    </location>
</feature>
<dbReference type="STRING" id="937334.SAMN05444406_13127"/>
<evidence type="ECO:0000259" key="2">
    <source>
        <dbReference type="PROSITE" id="PS50887"/>
    </source>
</evidence>
<dbReference type="GO" id="GO:1902201">
    <property type="term" value="P:negative regulation of bacterial-type flagellum-dependent cell motility"/>
    <property type="evidence" value="ECO:0007669"/>
    <property type="project" value="TreeGrafter"/>
</dbReference>
<dbReference type="Gene3D" id="3.30.70.270">
    <property type="match status" value="1"/>
</dbReference>
<dbReference type="Proteomes" id="UP000198577">
    <property type="component" value="Unassembled WGS sequence"/>
</dbReference>
<dbReference type="RefSeq" id="WP_092282679.1">
    <property type="nucleotide sequence ID" value="NZ_FOXR01000031.1"/>
</dbReference>
<dbReference type="PROSITE" id="PS50887">
    <property type="entry name" value="GGDEF"/>
    <property type="match status" value="1"/>
</dbReference>
<evidence type="ECO:0000313" key="3">
    <source>
        <dbReference type="EMBL" id="SFQ36114.1"/>
    </source>
</evidence>
<dbReference type="SMART" id="SM00267">
    <property type="entry name" value="GGDEF"/>
    <property type="match status" value="1"/>
</dbReference>
<dbReference type="PANTHER" id="PTHR45138:SF9">
    <property type="entry name" value="DIGUANYLATE CYCLASE DGCM-RELATED"/>
    <property type="match status" value="1"/>
</dbReference>
<dbReference type="InterPro" id="IPR029787">
    <property type="entry name" value="Nucleotide_cyclase"/>
</dbReference>
<accession>A0A1I5XW24</accession>
<gene>
    <name evidence="3" type="ORF">SAMN05444406_13127</name>
</gene>
<dbReference type="GO" id="GO:0052621">
    <property type="term" value="F:diguanylate cyclase activity"/>
    <property type="evidence" value="ECO:0007669"/>
    <property type="project" value="TreeGrafter"/>
</dbReference>
<keyword evidence="1" id="KW-1133">Transmembrane helix</keyword>
<organism evidence="3 4">
    <name type="scientific">Caldicoprobacter faecalis</name>
    <dbReference type="NCBI Taxonomy" id="937334"/>
    <lineage>
        <taxon>Bacteria</taxon>
        <taxon>Bacillati</taxon>
        <taxon>Bacillota</taxon>
        <taxon>Clostridia</taxon>
        <taxon>Caldicoprobacterales</taxon>
        <taxon>Caldicoprobacteraceae</taxon>
        <taxon>Caldicoprobacter</taxon>
    </lineage>
</organism>
<dbReference type="CDD" id="cd01949">
    <property type="entry name" value="GGDEF"/>
    <property type="match status" value="1"/>
</dbReference>
<keyword evidence="1" id="KW-0472">Membrane</keyword>
<dbReference type="PANTHER" id="PTHR45138">
    <property type="entry name" value="REGULATORY COMPONENTS OF SENSORY TRANSDUCTION SYSTEM"/>
    <property type="match status" value="1"/>
</dbReference>
<dbReference type="InterPro" id="IPR050469">
    <property type="entry name" value="Diguanylate_Cyclase"/>
</dbReference>
<feature type="transmembrane region" description="Helical" evidence="1">
    <location>
        <begin position="12"/>
        <end position="29"/>
    </location>
</feature>
<dbReference type="FunFam" id="3.30.70.270:FF:000001">
    <property type="entry name" value="Diguanylate cyclase domain protein"/>
    <property type="match status" value="1"/>
</dbReference>
<dbReference type="NCBIfam" id="TIGR00254">
    <property type="entry name" value="GGDEF"/>
    <property type="match status" value="1"/>
</dbReference>
<reference evidence="3 4" key="1">
    <citation type="submission" date="2016-10" db="EMBL/GenBank/DDBJ databases">
        <authorList>
            <person name="de Groot N.N."/>
        </authorList>
    </citation>
    <scope>NUCLEOTIDE SEQUENCE [LARGE SCALE GENOMIC DNA]</scope>
    <source>
        <strain evidence="3 4">DSM 20678</strain>
    </source>
</reference>
<sequence length="226" mass="26022">MDLRKRKVNELILIVLISADLSSWFMVLFMGKRYALNYSLIWMFIMTVQIMSKVFFGVLVYNLYKEAYTDMLTGLHSRRYFYKRVLNKKIKPPFSLLLIDIDNFKSINDTYGHVVGDFILRQFADILRSKARKDDIIARWGGEEFVMALPETNIDEAFNIADAIRKAVEGHCFCCEGVTCSITVSIGIASIDGRANIDDIEQFFVTADKALYKAKENKNYITVAKM</sequence>
<dbReference type="SUPFAM" id="SSF55073">
    <property type="entry name" value="Nucleotide cyclase"/>
    <property type="match status" value="1"/>
</dbReference>